<feature type="compositionally biased region" description="Basic and acidic residues" evidence="1">
    <location>
        <begin position="49"/>
        <end position="62"/>
    </location>
</feature>
<feature type="region of interest" description="Disordered" evidence="1">
    <location>
        <begin position="44"/>
        <end position="68"/>
    </location>
</feature>
<dbReference type="Proteomes" id="UP000562984">
    <property type="component" value="Unassembled WGS sequence"/>
</dbReference>
<evidence type="ECO:0000313" key="2">
    <source>
        <dbReference type="EMBL" id="NNG37618.1"/>
    </source>
</evidence>
<gene>
    <name evidence="2" type="ORF">HKD39_18315</name>
</gene>
<dbReference type="EMBL" id="JABEND010000016">
    <property type="protein sequence ID" value="NNG37618.1"/>
    <property type="molecule type" value="Genomic_DNA"/>
</dbReference>
<sequence>MEVTIEHHGRPAGRLRGWKAAEFLDSVSDGGDEPADQELMARLTGNYRRGNERQAREHPRNRDQHRRR</sequence>
<dbReference type="RefSeq" id="WP_171201326.1">
    <property type="nucleotide sequence ID" value="NZ_JABEND010000016.1"/>
</dbReference>
<name>A0A849AEK9_9ACTN</name>
<dbReference type="AlphaFoldDB" id="A0A849AEK9"/>
<comment type="caution">
    <text evidence="2">The sequence shown here is derived from an EMBL/GenBank/DDBJ whole genome shotgun (WGS) entry which is preliminary data.</text>
</comment>
<keyword evidence="3" id="KW-1185">Reference proteome</keyword>
<proteinExistence type="predicted"/>
<accession>A0A849AEK9</accession>
<organism evidence="2 3">
    <name type="scientific">Nakamurella aerolata</name>
    <dbReference type="NCBI Taxonomy" id="1656892"/>
    <lineage>
        <taxon>Bacteria</taxon>
        <taxon>Bacillati</taxon>
        <taxon>Actinomycetota</taxon>
        <taxon>Actinomycetes</taxon>
        <taxon>Nakamurellales</taxon>
        <taxon>Nakamurellaceae</taxon>
        <taxon>Nakamurella</taxon>
    </lineage>
</organism>
<protein>
    <submittedName>
        <fullName evidence="2">Uncharacterized protein</fullName>
    </submittedName>
</protein>
<reference evidence="2 3" key="1">
    <citation type="submission" date="2020-05" db="EMBL/GenBank/DDBJ databases">
        <title>Nakamurella sp. DB0629 isolated from air conditioner.</title>
        <authorList>
            <person name="Kim D.H."/>
            <person name="Kim D.-U."/>
        </authorList>
    </citation>
    <scope>NUCLEOTIDE SEQUENCE [LARGE SCALE GENOMIC DNA]</scope>
    <source>
        <strain evidence="2 3">DB0629</strain>
    </source>
</reference>
<evidence type="ECO:0000256" key="1">
    <source>
        <dbReference type="SAM" id="MobiDB-lite"/>
    </source>
</evidence>
<evidence type="ECO:0000313" key="3">
    <source>
        <dbReference type="Proteomes" id="UP000562984"/>
    </source>
</evidence>